<feature type="compositionally biased region" description="Polar residues" evidence="7">
    <location>
        <begin position="365"/>
        <end position="377"/>
    </location>
</feature>
<dbReference type="HOGENOM" id="CLU_010838_2_0_1"/>
<accession>K5UZ14</accession>
<evidence type="ECO:0000256" key="6">
    <source>
        <dbReference type="ARBA" id="ARBA00023242"/>
    </source>
</evidence>
<dbReference type="PANTHER" id="PTHR47808:SF2">
    <property type="entry name" value="LEM DOMAIN-CONTAINING PROTEIN 2"/>
    <property type="match status" value="1"/>
</dbReference>
<keyword evidence="2" id="KW-0597">Phosphoprotein</keyword>
<protein>
    <recommendedName>
        <fullName evidence="8">Man1/Src1-like C-terminal domain-containing protein</fullName>
    </recommendedName>
</protein>
<dbReference type="RefSeq" id="XP_007395716.1">
    <property type="nucleotide sequence ID" value="XM_007395654.1"/>
</dbReference>
<dbReference type="KEGG" id="pco:PHACADRAFT_255993"/>
<keyword evidence="3" id="KW-0812">Transmembrane</keyword>
<keyword evidence="10" id="KW-1185">Reference proteome</keyword>
<dbReference type="GO" id="GO:0034399">
    <property type="term" value="C:nuclear periphery"/>
    <property type="evidence" value="ECO:0007669"/>
    <property type="project" value="TreeGrafter"/>
</dbReference>
<feature type="compositionally biased region" description="Pro residues" evidence="7">
    <location>
        <begin position="201"/>
        <end position="211"/>
    </location>
</feature>
<evidence type="ECO:0000256" key="3">
    <source>
        <dbReference type="ARBA" id="ARBA00022692"/>
    </source>
</evidence>
<evidence type="ECO:0000256" key="7">
    <source>
        <dbReference type="SAM" id="MobiDB-lite"/>
    </source>
</evidence>
<evidence type="ECO:0000259" key="8">
    <source>
        <dbReference type="Pfam" id="PF09402"/>
    </source>
</evidence>
<keyword evidence="5" id="KW-0472">Membrane</keyword>
<evidence type="ECO:0000256" key="5">
    <source>
        <dbReference type="ARBA" id="ARBA00023136"/>
    </source>
</evidence>
<proteinExistence type="predicted"/>
<evidence type="ECO:0000256" key="4">
    <source>
        <dbReference type="ARBA" id="ARBA00022989"/>
    </source>
</evidence>
<feature type="compositionally biased region" description="Basic and acidic residues" evidence="7">
    <location>
        <begin position="17"/>
        <end position="32"/>
    </location>
</feature>
<feature type="region of interest" description="Disordered" evidence="7">
    <location>
        <begin position="344"/>
        <end position="387"/>
    </location>
</feature>
<feature type="compositionally biased region" description="Polar residues" evidence="7">
    <location>
        <begin position="164"/>
        <end position="173"/>
    </location>
</feature>
<feature type="region of interest" description="Disordered" evidence="7">
    <location>
        <begin position="15"/>
        <end position="253"/>
    </location>
</feature>
<dbReference type="AlphaFoldDB" id="K5UZ14"/>
<evidence type="ECO:0000313" key="9">
    <source>
        <dbReference type="EMBL" id="EKM55391.1"/>
    </source>
</evidence>
<feature type="region of interest" description="Disordered" evidence="7">
    <location>
        <begin position="285"/>
        <end position="332"/>
    </location>
</feature>
<reference evidence="9 10" key="1">
    <citation type="journal article" date="2012" name="BMC Genomics">
        <title>Comparative genomics of the white-rot fungi, Phanerochaete carnosa and P. chrysosporium, to elucidate the genetic basis of the distinct wood types they colonize.</title>
        <authorList>
            <person name="Suzuki H."/>
            <person name="MacDonald J."/>
            <person name="Syed K."/>
            <person name="Salamov A."/>
            <person name="Hori C."/>
            <person name="Aerts A."/>
            <person name="Henrissat B."/>
            <person name="Wiebenga A."/>
            <person name="vanKuyk P.A."/>
            <person name="Barry K."/>
            <person name="Lindquist E."/>
            <person name="LaButti K."/>
            <person name="Lapidus A."/>
            <person name="Lucas S."/>
            <person name="Coutinho P."/>
            <person name="Gong Y."/>
            <person name="Samejima M."/>
            <person name="Mahadevan R."/>
            <person name="Abou-Zaid M."/>
            <person name="de Vries R.P."/>
            <person name="Igarashi K."/>
            <person name="Yadav J.S."/>
            <person name="Grigoriev I.V."/>
            <person name="Master E.R."/>
        </authorList>
    </citation>
    <scope>NUCLEOTIDE SEQUENCE [LARGE SCALE GENOMIC DNA]</scope>
    <source>
        <strain evidence="9 10">HHB-10118-sp</strain>
    </source>
</reference>
<dbReference type="InParanoid" id="K5UZ14"/>
<dbReference type="Proteomes" id="UP000008370">
    <property type="component" value="Unassembled WGS sequence"/>
</dbReference>
<comment type="subcellular location">
    <subcellularLocation>
        <location evidence="1">Nucleus inner membrane</location>
    </subcellularLocation>
</comment>
<feature type="domain" description="Man1/Src1-like C-terminal" evidence="8">
    <location>
        <begin position="400"/>
        <end position="836"/>
    </location>
</feature>
<dbReference type="Gene3D" id="1.10.10.1180">
    <property type="entry name" value="MAN1, winged-helix domain"/>
    <property type="match status" value="1"/>
</dbReference>
<dbReference type="STRING" id="650164.K5UZ14"/>
<dbReference type="GO" id="GO:0005637">
    <property type="term" value="C:nuclear inner membrane"/>
    <property type="evidence" value="ECO:0007669"/>
    <property type="project" value="UniProtKB-SubCell"/>
</dbReference>
<dbReference type="PANTHER" id="PTHR47808">
    <property type="entry name" value="INNER NUCLEAR MEMBRANE PROTEIN HEH2-RELATED"/>
    <property type="match status" value="1"/>
</dbReference>
<dbReference type="InterPro" id="IPR018996">
    <property type="entry name" value="Man1/Src1-like_C"/>
</dbReference>
<feature type="compositionally biased region" description="Low complexity" evidence="7">
    <location>
        <begin position="185"/>
        <end position="200"/>
    </location>
</feature>
<dbReference type="GeneID" id="18916448"/>
<evidence type="ECO:0000313" key="10">
    <source>
        <dbReference type="Proteomes" id="UP000008370"/>
    </source>
</evidence>
<evidence type="ECO:0000256" key="1">
    <source>
        <dbReference type="ARBA" id="ARBA00004540"/>
    </source>
</evidence>
<keyword evidence="6" id="KW-0539">Nucleus</keyword>
<dbReference type="GO" id="GO:0005783">
    <property type="term" value="C:endoplasmic reticulum"/>
    <property type="evidence" value="ECO:0007669"/>
    <property type="project" value="TreeGrafter"/>
</dbReference>
<organism evidence="9 10">
    <name type="scientific">Phanerochaete carnosa (strain HHB-10118-sp)</name>
    <name type="common">White-rot fungus</name>
    <name type="synonym">Peniophora carnosa</name>
    <dbReference type="NCBI Taxonomy" id="650164"/>
    <lineage>
        <taxon>Eukaryota</taxon>
        <taxon>Fungi</taxon>
        <taxon>Dikarya</taxon>
        <taxon>Basidiomycota</taxon>
        <taxon>Agaricomycotina</taxon>
        <taxon>Agaricomycetes</taxon>
        <taxon>Polyporales</taxon>
        <taxon>Phanerochaetaceae</taxon>
        <taxon>Phanerochaete</taxon>
    </lineage>
</organism>
<dbReference type="OrthoDB" id="5376590at2759"/>
<name>K5UZ14_PHACS</name>
<feature type="compositionally biased region" description="Polar residues" evidence="7">
    <location>
        <begin position="239"/>
        <end position="250"/>
    </location>
</feature>
<dbReference type="InterPro" id="IPR041885">
    <property type="entry name" value="MAN1_winged_helix_dom"/>
</dbReference>
<keyword evidence="4" id="KW-1133">Transmembrane helix</keyword>
<dbReference type="Pfam" id="PF09402">
    <property type="entry name" value="MSC"/>
    <property type="match status" value="1"/>
</dbReference>
<dbReference type="InterPro" id="IPR044780">
    <property type="entry name" value="Heh2/Src1"/>
</dbReference>
<sequence length="853" mass="93502">MFPSPHSKAKLVAVFNDEIKPRADQFKQERSSRQNSQASDDGITDGLTGRPLNEERKRTTRAASRRASLAPKDQTEPAAQPSKPEPSKRRRASAEPSLGRTTSRRRAVKVPEPTTVAEESEPDEPLVRKVSRKKTSTTEAASQSRVAPPTRIHDDIDSGWEDNNIFQSGAESASPSPVKPRPRRSSAIPARAKKASSLPPQFAPPPSPPKSPSKIPRGRTAAVKAPESEFKPDLPESVFQDSEATTSRARLTTPEVAVTGRSVAVKADEEETEVELQREQLAFAAAPNLQATPRLSPKASPAKPNSRIAQLANPLASPSPAKYGEPFADEEHTQPALSIIEERTEKSESQLDVPSQAPSAEGQDLVSSQEVASQEVTQPRPKSRGWGPSFGNFMLALLGTSVLTALGMYKTESASIGFCETGKNTNDILEGMKVRRTAIQECNRENRTTLFLAHPDAAQDVPSPQPTQVATGTEGSNVILSEACPPPPLLPLPRPETCQLCPEHASCTPTTVTCENGYLLRPHPLLSFLPIPSSLRPTDNRNAYTNPSLAVAPTYGNKSPLDLAYTGLSLIMDGLPGLGPVAFPPRCVEDPMRKRHIGAMGRTIDSKLAAERGRRLCDGARPDDKPGKVAQEAKKWGVEVDALKESIRKDVIKKSKSPSQLLSTLDDTFNEAIQQLVEWGGVFIGEDEQGHRYVAHRTPKLDMMCAVKVKALEYRDMWWKQAFGSLALLLSAWMAKHRRKQRLEDRERVTVLVDTVYDMLRNQELVHHTDPVSAPRPYVPSTQLRDAVLQGEHSVATRQRLWKEVERIVEANTNVRTNLEEVAGGDEMRVWRWVGSVGQTLAYELPSTPATPA</sequence>
<dbReference type="GO" id="GO:0003682">
    <property type="term" value="F:chromatin binding"/>
    <property type="evidence" value="ECO:0007669"/>
    <property type="project" value="InterPro"/>
</dbReference>
<gene>
    <name evidence="9" type="ORF">PHACADRAFT_255993</name>
</gene>
<dbReference type="EMBL" id="JH930472">
    <property type="protein sequence ID" value="EKM55391.1"/>
    <property type="molecule type" value="Genomic_DNA"/>
</dbReference>
<evidence type="ECO:0000256" key="2">
    <source>
        <dbReference type="ARBA" id="ARBA00022553"/>
    </source>
</evidence>
<dbReference type="GO" id="GO:0071763">
    <property type="term" value="P:nuclear membrane organization"/>
    <property type="evidence" value="ECO:0007669"/>
    <property type="project" value="TreeGrafter"/>
</dbReference>